<feature type="region of interest" description="Disordered" evidence="2">
    <location>
        <begin position="114"/>
        <end position="134"/>
    </location>
</feature>
<evidence type="ECO:0000313" key="5">
    <source>
        <dbReference type="EMBL" id="GFO61790.1"/>
    </source>
</evidence>
<reference evidence="6" key="1">
    <citation type="submission" date="2020-06" db="EMBL/GenBank/DDBJ databases">
        <title>Draft genomic sequence of Geomonas sp. Red330.</title>
        <authorList>
            <person name="Itoh H."/>
            <person name="Zhenxing X."/>
            <person name="Ushijima N."/>
            <person name="Masuda Y."/>
            <person name="Shiratori Y."/>
            <person name="Senoo K."/>
        </authorList>
    </citation>
    <scope>NUCLEOTIDE SEQUENCE [LARGE SCALE GENOMIC DNA]</scope>
    <source>
        <strain evidence="6">Red330</strain>
    </source>
</reference>
<proteinExistence type="predicted"/>
<evidence type="ECO:0000256" key="3">
    <source>
        <dbReference type="SAM" id="SignalP"/>
    </source>
</evidence>
<keyword evidence="6" id="KW-1185">Reference proteome</keyword>
<protein>
    <recommendedName>
        <fullName evidence="4">DUF4140 domain-containing protein</fullName>
    </recommendedName>
</protein>
<dbReference type="RefSeq" id="WP_183356575.1">
    <property type="nucleotide sequence ID" value="NZ_BLXX01000020.1"/>
</dbReference>
<evidence type="ECO:0000256" key="2">
    <source>
        <dbReference type="SAM" id="MobiDB-lite"/>
    </source>
</evidence>
<keyword evidence="1" id="KW-0175">Coiled coil</keyword>
<feature type="coiled-coil region" evidence="1">
    <location>
        <begin position="79"/>
        <end position="106"/>
    </location>
</feature>
<name>A0A6V8MP45_9BACT</name>
<gene>
    <name evidence="5" type="ORF">GMST_41150</name>
</gene>
<feature type="signal peptide" evidence="3">
    <location>
        <begin position="1"/>
        <end position="20"/>
    </location>
</feature>
<dbReference type="AlphaFoldDB" id="A0A6V8MP45"/>
<dbReference type="Proteomes" id="UP000556026">
    <property type="component" value="Unassembled WGS sequence"/>
</dbReference>
<evidence type="ECO:0000313" key="6">
    <source>
        <dbReference type="Proteomes" id="UP000556026"/>
    </source>
</evidence>
<accession>A0A6V8MP45</accession>
<evidence type="ECO:0000256" key="1">
    <source>
        <dbReference type="SAM" id="Coils"/>
    </source>
</evidence>
<sequence length="311" mass="33129">MRWMPLCCGLLLFLASPAAAGQKTVTLYLDGARVEQELVAPKGYLECPLPEGYRPGSLRVKPLSGASVLRVELVPAEADRRRAREIARLEERVSELQDRLQALSRQEEIFSAAVKSQSGKAPRKSKANPDPVSSLARGTEFALAQLESVYRGKRRCRKALEALEQELAQARKGSSVARVWLSGERVRLSYLMGGTRWVPSYAFRFGGDGTGELVLHAKLPPAEKGASYAVSGGTLAQAHPARSARGEFPILSRSALTLSGAAAGTNPPASFAFSGAAADLPPGEAAAYWRGEYLGSGRFAGGGAGEFSLTP</sequence>
<dbReference type="InterPro" id="IPR025554">
    <property type="entry name" value="DUF4140"/>
</dbReference>
<keyword evidence="3" id="KW-0732">Signal</keyword>
<feature type="domain" description="DUF4140" evidence="4">
    <location>
        <begin position="25"/>
        <end position="113"/>
    </location>
</feature>
<feature type="chain" id="PRO_5027826810" description="DUF4140 domain-containing protein" evidence="3">
    <location>
        <begin position="21"/>
        <end position="311"/>
    </location>
</feature>
<dbReference type="EMBL" id="BLXX01000020">
    <property type="protein sequence ID" value="GFO61790.1"/>
    <property type="molecule type" value="Genomic_DNA"/>
</dbReference>
<comment type="caution">
    <text evidence="5">The sequence shown here is derived from an EMBL/GenBank/DDBJ whole genome shotgun (WGS) entry which is preliminary data.</text>
</comment>
<evidence type="ECO:0000259" key="4">
    <source>
        <dbReference type="Pfam" id="PF13600"/>
    </source>
</evidence>
<dbReference type="Pfam" id="PF13600">
    <property type="entry name" value="DUF4140"/>
    <property type="match status" value="1"/>
</dbReference>
<organism evidence="5 6">
    <name type="scientific">Geomonas silvestris</name>
    <dbReference type="NCBI Taxonomy" id="2740184"/>
    <lineage>
        <taxon>Bacteria</taxon>
        <taxon>Pseudomonadati</taxon>
        <taxon>Thermodesulfobacteriota</taxon>
        <taxon>Desulfuromonadia</taxon>
        <taxon>Geobacterales</taxon>
        <taxon>Geobacteraceae</taxon>
        <taxon>Geomonas</taxon>
    </lineage>
</organism>